<dbReference type="Gene3D" id="3.30.160.60">
    <property type="entry name" value="Classic Zinc Finger"/>
    <property type="match status" value="2"/>
</dbReference>
<dbReference type="GO" id="GO:0008270">
    <property type="term" value="F:zinc ion binding"/>
    <property type="evidence" value="ECO:0007669"/>
    <property type="project" value="InterPro"/>
</dbReference>
<feature type="region of interest" description="Disordered" evidence="1">
    <location>
        <begin position="323"/>
        <end position="422"/>
    </location>
</feature>
<evidence type="ECO:0000256" key="1">
    <source>
        <dbReference type="SAM" id="MobiDB-lite"/>
    </source>
</evidence>
<sequence>MDVSSIPEPDQQQHLSTTTTIDQLNPQLQEQTQALQYPQYQVQDYYYQTQFQSYDQSYYSYYQQYPDQNQWQYGQQIQHYAYYQPDYSVAYQQPPYYHHESAPGVSAPQEVPQIADSGGTGASLQAAQQQHPQSAYPPPQTSVNVVVPPPPPGMNPAAAAAIAALEQLTQFAGTMDAAERAMAGLPAKSPGFMRVPMRHPDGRYPRRDGGPSRGGGHGNVGHHHGSASSFRGRGHGRGKARSRHFQQQGATSSYPEHSDAVQKANQSASAPENVGSNCRTVQIAWCELCRVDCTSLEILEQHKNGKRHKKNLLRIDELKTTTKLGEERRNDQEPVNDFKPEEAQQPQIAQDGEEQKSAENLPAEAASDENGMENDLQNNTEEKLEVPAEQLSDQQGRKQKKKLFDSRTRGMKRKMKGGRGVKHMKISETHRRPVEPPKPKVVAPLICDLCNVKCDTGEVLNRHFSGKKHIAKLKRFEGHQALYGPTGLQVLYPPNPIAQTYSFPQVRQPFYGHQGSFPPHGVYYSSQAHQSASVAAGLDHQFSQSSMSQQSEAALTFETNPATAV</sequence>
<feature type="compositionally biased region" description="Basic residues" evidence="1">
    <location>
        <begin position="409"/>
        <end position="422"/>
    </location>
</feature>
<dbReference type="PANTHER" id="PTHR47487">
    <property type="entry name" value="OS06G0651300 PROTEIN-RELATED"/>
    <property type="match status" value="1"/>
</dbReference>
<dbReference type="GO" id="GO:0003676">
    <property type="term" value="F:nucleic acid binding"/>
    <property type="evidence" value="ECO:0007669"/>
    <property type="project" value="InterPro"/>
</dbReference>
<protein>
    <recommendedName>
        <fullName evidence="2">U1-type domain-containing protein</fullName>
    </recommendedName>
</protein>
<feature type="region of interest" description="Disordered" evidence="1">
    <location>
        <begin position="189"/>
        <end position="275"/>
    </location>
</feature>
<feature type="compositionally biased region" description="Polar residues" evidence="1">
    <location>
        <begin position="122"/>
        <end position="133"/>
    </location>
</feature>
<reference evidence="3 4" key="1">
    <citation type="journal article" date="2014" name="PLoS ONE">
        <title>Global Analysis of Gene Expression Profiles in Physic Nut (Jatropha curcas L.) Seedlings Exposed to Salt Stress.</title>
        <authorList>
            <person name="Zhang L."/>
            <person name="Zhang C."/>
            <person name="Wu P."/>
            <person name="Chen Y."/>
            <person name="Li M."/>
            <person name="Jiang H."/>
            <person name="Wu G."/>
        </authorList>
    </citation>
    <scope>NUCLEOTIDE SEQUENCE [LARGE SCALE GENOMIC DNA]</scope>
    <source>
        <strain evidence="4">cv. GZQX0401</strain>
        <tissue evidence="3">Young leaves</tissue>
    </source>
</reference>
<dbReference type="SMART" id="SM00451">
    <property type="entry name" value="ZnF_U1"/>
    <property type="match status" value="2"/>
</dbReference>
<feature type="compositionally biased region" description="Polar residues" evidence="1">
    <location>
        <begin position="263"/>
        <end position="275"/>
    </location>
</feature>
<feature type="compositionally biased region" description="Polar residues" evidence="1">
    <location>
        <begin position="245"/>
        <end position="255"/>
    </location>
</feature>
<feature type="domain" description="U1-type" evidence="2">
    <location>
        <begin position="442"/>
        <end position="476"/>
    </location>
</feature>
<dbReference type="InterPro" id="IPR036236">
    <property type="entry name" value="Znf_C2H2_sf"/>
</dbReference>
<gene>
    <name evidence="3" type="ORF">JCGZ_03403</name>
</gene>
<feature type="compositionally biased region" description="Basic and acidic residues" evidence="1">
    <location>
        <begin position="198"/>
        <end position="210"/>
    </location>
</feature>
<organism evidence="3 4">
    <name type="scientific">Jatropha curcas</name>
    <name type="common">Barbados nut</name>
    <dbReference type="NCBI Taxonomy" id="180498"/>
    <lineage>
        <taxon>Eukaryota</taxon>
        <taxon>Viridiplantae</taxon>
        <taxon>Streptophyta</taxon>
        <taxon>Embryophyta</taxon>
        <taxon>Tracheophyta</taxon>
        <taxon>Spermatophyta</taxon>
        <taxon>Magnoliopsida</taxon>
        <taxon>eudicotyledons</taxon>
        <taxon>Gunneridae</taxon>
        <taxon>Pentapetalae</taxon>
        <taxon>rosids</taxon>
        <taxon>fabids</taxon>
        <taxon>Malpighiales</taxon>
        <taxon>Euphorbiaceae</taxon>
        <taxon>Crotonoideae</taxon>
        <taxon>Jatropheae</taxon>
        <taxon>Jatropha</taxon>
    </lineage>
</organism>
<dbReference type="KEGG" id="jcu:105632268"/>
<dbReference type="AlphaFoldDB" id="A0A067KUQ7"/>
<evidence type="ECO:0000313" key="3">
    <source>
        <dbReference type="EMBL" id="KDP39872.1"/>
    </source>
</evidence>
<accession>A0A067KUQ7</accession>
<feature type="domain" description="U1-type" evidence="2">
    <location>
        <begin position="281"/>
        <end position="315"/>
    </location>
</feature>
<dbReference type="InterPro" id="IPR003604">
    <property type="entry name" value="Matrin/U1-like-C_Znf_C2H2"/>
</dbReference>
<dbReference type="Proteomes" id="UP000027138">
    <property type="component" value="Unassembled WGS sequence"/>
</dbReference>
<feature type="compositionally biased region" description="Basic residues" evidence="1">
    <location>
        <begin position="232"/>
        <end position="244"/>
    </location>
</feature>
<evidence type="ECO:0000259" key="2">
    <source>
        <dbReference type="SMART" id="SM00451"/>
    </source>
</evidence>
<proteinExistence type="predicted"/>
<dbReference type="PANTHER" id="PTHR47487:SF12">
    <property type="entry name" value="GLUTENIN, HIGH MOLECULAR WEIGHT SUBUNIT DX5-LIKE"/>
    <property type="match status" value="1"/>
</dbReference>
<dbReference type="Pfam" id="PF12874">
    <property type="entry name" value="zf-met"/>
    <property type="match status" value="2"/>
</dbReference>
<name>A0A067KUQ7_JATCU</name>
<evidence type="ECO:0000313" key="4">
    <source>
        <dbReference type="Proteomes" id="UP000027138"/>
    </source>
</evidence>
<dbReference type="OrthoDB" id="434647at2759"/>
<dbReference type="EMBL" id="KK914336">
    <property type="protein sequence ID" value="KDP39872.1"/>
    <property type="molecule type" value="Genomic_DNA"/>
</dbReference>
<dbReference type="STRING" id="180498.A0A067KUQ7"/>
<feature type="compositionally biased region" description="Basic and acidic residues" evidence="1">
    <location>
        <begin position="323"/>
        <end position="342"/>
    </location>
</feature>
<feature type="region of interest" description="Disordered" evidence="1">
    <location>
        <begin position="99"/>
        <end position="142"/>
    </location>
</feature>
<keyword evidence="4" id="KW-1185">Reference proteome</keyword>
<dbReference type="SUPFAM" id="SSF57667">
    <property type="entry name" value="beta-beta-alpha zinc fingers"/>
    <property type="match status" value="2"/>
</dbReference>
<dbReference type="InterPro" id="IPR013087">
    <property type="entry name" value="Znf_C2H2_type"/>
</dbReference>